<protein>
    <submittedName>
        <fullName evidence="3">Uncharacterized protein</fullName>
    </submittedName>
</protein>
<feature type="compositionally biased region" description="Polar residues" evidence="1">
    <location>
        <begin position="538"/>
        <end position="547"/>
    </location>
</feature>
<organism evidence="3 4">
    <name type="scientific">Sinanodonta woodiana</name>
    <name type="common">Chinese pond mussel</name>
    <name type="synonym">Anodonta woodiana</name>
    <dbReference type="NCBI Taxonomy" id="1069815"/>
    <lineage>
        <taxon>Eukaryota</taxon>
        <taxon>Metazoa</taxon>
        <taxon>Spiralia</taxon>
        <taxon>Lophotrochozoa</taxon>
        <taxon>Mollusca</taxon>
        <taxon>Bivalvia</taxon>
        <taxon>Autobranchia</taxon>
        <taxon>Heteroconchia</taxon>
        <taxon>Palaeoheterodonta</taxon>
        <taxon>Unionida</taxon>
        <taxon>Unionoidea</taxon>
        <taxon>Unionidae</taxon>
        <taxon>Unioninae</taxon>
        <taxon>Sinanodonta</taxon>
    </lineage>
</organism>
<dbReference type="EMBL" id="JBJQND010000002">
    <property type="protein sequence ID" value="KAL3886562.1"/>
    <property type="molecule type" value="Genomic_DNA"/>
</dbReference>
<keyword evidence="4" id="KW-1185">Reference proteome</keyword>
<proteinExistence type="predicted"/>
<evidence type="ECO:0000313" key="3">
    <source>
        <dbReference type="EMBL" id="KAL3886562.1"/>
    </source>
</evidence>
<gene>
    <name evidence="3" type="ORF">ACJMK2_026547</name>
</gene>
<evidence type="ECO:0000313" key="4">
    <source>
        <dbReference type="Proteomes" id="UP001634394"/>
    </source>
</evidence>
<sequence>MDVTTRISLVLIWCGNVYSRVWNSTILAQGYNGTINIDMPKSDLETLLEINFYGYSSKQHFSNIFLYINGQNGSISINSNYTGRIERVENNSGQLSFLLLNVMFNDSGNYTIKKKFNVKETTCVLVSSRIEEAKRLEPFIFSFMVYETNTSFIRVENPISKLSQPVVIYNTTNNICTEIDIVSLEKKTIENCVLGNGIFSFTIPDIGWLHKGSYFAWDDKDRLLDSIFLDIKAKVTWLIISALGITILSTSLVVVVVWKLRVRRARKSTMDNSPSSRGILPMDQRSNNAFIPEETRRDLTTQNLNDLTELTTNHLQPRLKLNDQNMCVRRLICSKSSVNTKCNFQIDSRLSLAATIQSDSTHSTHRYDYVHDIDELVSDCQSKQHYFCSKLLDTTSIGRKSQTSFENSYIVQRRFMSLRPPAPKPVLKKKQKQQTIVANSFYSHKHINKRSLPRYDPVILFARNKFQGTIKSHRTRSSNDLSLKCTNAVSSPSFIHSDKDLAKKDVDVRQKSRKVKCLESKVVALLPEPYQYRDSKPGSASQLSRTDYPNGDYDQAYAMEGRHRRSWSNDALYGDRIFSTKALRSRLFSDNSKPGNAPQCSRDDYYGDDYDQTYAMEKKHGRIWSNDALYGDRIFNTKDSRSRRFSDNSNPGSGSQFSRADYPVDDYDHAYAMERRHRRSWSSDALYGDRIFNIKASLSRRFSASKCMDEDDMDCFNKPGTIHIMNQYKWMNKVQE</sequence>
<name>A0ABD3XK45_SINWO</name>
<evidence type="ECO:0000256" key="2">
    <source>
        <dbReference type="SAM" id="Phobius"/>
    </source>
</evidence>
<feature type="region of interest" description="Disordered" evidence="1">
    <location>
        <begin position="640"/>
        <end position="661"/>
    </location>
</feature>
<keyword evidence="2" id="KW-0472">Membrane</keyword>
<comment type="caution">
    <text evidence="3">The sequence shown here is derived from an EMBL/GenBank/DDBJ whole genome shotgun (WGS) entry which is preliminary data.</text>
</comment>
<accession>A0ABD3XK45</accession>
<dbReference type="Proteomes" id="UP001634394">
    <property type="component" value="Unassembled WGS sequence"/>
</dbReference>
<feature type="region of interest" description="Disordered" evidence="1">
    <location>
        <begin position="531"/>
        <end position="554"/>
    </location>
</feature>
<dbReference type="Gene3D" id="2.60.40.10">
    <property type="entry name" value="Immunoglobulins"/>
    <property type="match status" value="1"/>
</dbReference>
<feature type="transmembrane region" description="Helical" evidence="2">
    <location>
        <begin position="235"/>
        <end position="258"/>
    </location>
</feature>
<keyword evidence="2" id="KW-0812">Transmembrane</keyword>
<reference evidence="3 4" key="1">
    <citation type="submission" date="2024-11" db="EMBL/GenBank/DDBJ databases">
        <title>Chromosome-level genome assembly of the freshwater bivalve Anodonta woodiana.</title>
        <authorList>
            <person name="Chen X."/>
        </authorList>
    </citation>
    <scope>NUCLEOTIDE SEQUENCE [LARGE SCALE GENOMIC DNA]</scope>
    <source>
        <strain evidence="3">MN2024</strain>
        <tissue evidence="3">Gills</tissue>
    </source>
</reference>
<dbReference type="AlphaFoldDB" id="A0ABD3XK45"/>
<dbReference type="InterPro" id="IPR013783">
    <property type="entry name" value="Ig-like_fold"/>
</dbReference>
<evidence type="ECO:0000256" key="1">
    <source>
        <dbReference type="SAM" id="MobiDB-lite"/>
    </source>
</evidence>
<keyword evidence="2" id="KW-1133">Transmembrane helix</keyword>